<evidence type="ECO:0000313" key="1">
    <source>
        <dbReference type="Proteomes" id="UP000887579"/>
    </source>
</evidence>
<evidence type="ECO:0000313" key="2">
    <source>
        <dbReference type="WBParaSite" id="ES5_v2.g23259.t1"/>
    </source>
</evidence>
<name>A0AC34G0Q5_9BILA</name>
<proteinExistence type="predicted"/>
<sequence length="249" mass="28546">MVLIQTPSFISTSAIINELCMEFRNISYIAPIILDSTKTNESQQLVHLAREKRLLFGDSNKEIEKWNGVKDFCQALDNIVEIQKETTLFKGKKVLEIGFATGLPSIYALEHGAKDATIVYSSEEAFKTYIEPTMSQNNANERVTYIFGDFENILTKMQNQKFDVIFAPEIVYTKQKNFEKIHEILKSLLAFNGLILISGRTHYHNCDGNLSSMIDMVKRKNQFDSIDRTPGSLYKYETAPRKIVQIMHK</sequence>
<accession>A0AC34G0Q5</accession>
<dbReference type="Proteomes" id="UP000887579">
    <property type="component" value="Unplaced"/>
</dbReference>
<organism evidence="1 2">
    <name type="scientific">Panagrolaimus sp. ES5</name>
    <dbReference type="NCBI Taxonomy" id="591445"/>
    <lineage>
        <taxon>Eukaryota</taxon>
        <taxon>Metazoa</taxon>
        <taxon>Ecdysozoa</taxon>
        <taxon>Nematoda</taxon>
        <taxon>Chromadorea</taxon>
        <taxon>Rhabditida</taxon>
        <taxon>Tylenchina</taxon>
        <taxon>Panagrolaimomorpha</taxon>
        <taxon>Panagrolaimoidea</taxon>
        <taxon>Panagrolaimidae</taxon>
        <taxon>Panagrolaimus</taxon>
    </lineage>
</organism>
<reference evidence="2" key="1">
    <citation type="submission" date="2022-11" db="UniProtKB">
        <authorList>
            <consortium name="WormBaseParasite"/>
        </authorList>
    </citation>
    <scope>IDENTIFICATION</scope>
</reference>
<protein>
    <submittedName>
        <fullName evidence="2">Methyltransferase domain-containing protein</fullName>
    </submittedName>
</protein>
<dbReference type="WBParaSite" id="ES5_v2.g23259.t1">
    <property type="protein sequence ID" value="ES5_v2.g23259.t1"/>
    <property type="gene ID" value="ES5_v2.g23259"/>
</dbReference>